<feature type="transmembrane region" description="Helical" evidence="1">
    <location>
        <begin position="21"/>
        <end position="45"/>
    </location>
</feature>
<keyword evidence="1" id="KW-0812">Transmembrane</keyword>
<name>A0A261EQZ9_9BIFI</name>
<protein>
    <submittedName>
        <fullName evidence="3">Pilus biosynthesis protein TadE</fullName>
    </submittedName>
</protein>
<sequence length="129" mass="13227">MKRKNKWFSSVNRWIRGSDHGSGTVMGLLLIALAAVGLVVVASLGNVLVCQSKARTAADSAALAAASALDEGDPLPCAQATTIAIANGGQVVSCNPLDDDVEVRVQVPTQVPFVPQVTVTAKAGPEDCS</sequence>
<evidence type="ECO:0000259" key="2">
    <source>
        <dbReference type="Pfam" id="PF13400"/>
    </source>
</evidence>
<evidence type="ECO:0000256" key="1">
    <source>
        <dbReference type="SAM" id="Phobius"/>
    </source>
</evidence>
<dbReference type="InterPro" id="IPR028087">
    <property type="entry name" value="Tad_N"/>
</dbReference>
<dbReference type="EMBL" id="MWWS01000005">
    <property type="protein sequence ID" value="OZG49283.1"/>
    <property type="molecule type" value="Genomic_DNA"/>
</dbReference>
<proteinExistence type="predicted"/>
<gene>
    <name evidence="3" type="ORF">BOCO_1092</name>
</gene>
<dbReference type="RefSeq" id="WP_094723095.1">
    <property type="nucleotide sequence ID" value="NZ_MWWS01000005.1"/>
</dbReference>
<dbReference type="AlphaFoldDB" id="A0A261EQZ9"/>
<keyword evidence="1" id="KW-0472">Membrane</keyword>
<organism evidence="3 4">
    <name type="scientific">Bombiscardovia coagulans</name>
    <dbReference type="NCBI Taxonomy" id="686666"/>
    <lineage>
        <taxon>Bacteria</taxon>
        <taxon>Bacillati</taxon>
        <taxon>Actinomycetota</taxon>
        <taxon>Actinomycetes</taxon>
        <taxon>Bifidobacteriales</taxon>
        <taxon>Bifidobacteriaceae</taxon>
        <taxon>Bombiscardovia</taxon>
    </lineage>
</organism>
<evidence type="ECO:0000313" key="4">
    <source>
        <dbReference type="Proteomes" id="UP000216004"/>
    </source>
</evidence>
<dbReference type="NCBIfam" id="TIGR03816">
    <property type="entry name" value="tadE_like_DECH"/>
    <property type="match status" value="1"/>
</dbReference>
<dbReference type="InterPro" id="IPR021202">
    <property type="entry name" value="Rv3654c-like"/>
</dbReference>
<comment type="caution">
    <text evidence="3">The sequence shown here is derived from an EMBL/GenBank/DDBJ whole genome shotgun (WGS) entry which is preliminary data.</text>
</comment>
<evidence type="ECO:0000313" key="3">
    <source>
        <dbReference type="EMBL" id="OZG49283.1"/>
    </source>
</evidence>
<dbReference type="Proteomes" id="UP000216004">
    <property type="component" value="Unassembled WGS sequence"/>
</dbReference>
<accession>A0A261EQZ9</accession>
<reference evidence="3 4" key="1">
    <citation type="journal article" date="2017" name="BMC Genomics">
        <title>Comparative genomic and phylogenomic analyses of the Bifidobacteriaceae family.</title>
        <authorList>
            <person name="Lugli G.A."/>
            <person name="Milani C."/>
            <person name="Turroni F."/>
            <person name="Duranti S."/>
            <person name="Mancabelli L."/>
            <person name="Mangifesta M."/>
            <person name="Ferrario C."/>
            <person name="Modesto M."/>
            <person name="Mattarelli P."/>
            <person name="Jiri K."/>
            <person name="van Sinderen D."/>
            <person name="Ventura M."/>
        </authorList>
    </citation>
    <scope>NUCLEOTIDE SEQUENCE [LARGE SCALE GENOMIC DNA]</scope>
    <source>
        <strain evidence="3 4">DSM 22924</strain>
    </source>
</reference>
<keyword evidence="4" id="KW-1185">Reference proteome</keyword>
<keyword evidence="1" id="KW-1133">Transmembrane helix</keyword>
<feature type="domain" description="Putative Flp pilus-assembly TadG-like N-terminal" evidence="2">
    <location>
        <begin position="21"/>
        <end position="68"/>
    </location>
</feature>
<dbReference type="Pfam" id="PF13400">
    <property type="entry name" value="Tad"/>
    <property type="match status" value="1"/>
</dbReference>